<organism evidence="7 8">
    <name type="scientific">Catenaria anguillulae PL171</name>
    <dbReference type="NCBI Taxonomy" id="765915"/>
    <lineage>
        <taxon>Eukaryota</taxon>
        <taxon>Fungi</taxon>
        <taxon>Fungi incertae sedis</taxon>
        <taxon>Blastocladiomycota</taxon>
        <taxon>Blastocladiomycetes</taxon>
        <taxon>Blastocladiales</taxon>
        <taxon>Catenariaceae</taxon>
        <taxon>Catenaria</taxon>
    </lineage>
</organism>
<reference evidence="7 8" key="1">
    <citation type="submission" date="2016-07" db="EMBL/GenBank/DDBJ databases">
        <title>Pervasive Adenine N6-methylation of Active Genes in Fungi.</title>
        <authorList>
            <consortium name="DOE Joint Genome Institute"/>
            <person name="Mondo S.J."/>
            <person name="Dannebaum R.O."/>
            <person name="Kuo R.C."/>
            <person name="Labutti K."/>
            <person name="Haridas S."/>
            <person name="Kuo A."/>
            <person name="Salamov A."/>
            <person name="Ahrendt S.R."/>
            <person name="Lipzen A."/>
            <person name="Sullivan W."/>
            <person name="Andreopoulos W.B."/>
            <person name="Clum A."/>
            <person name="Lindquist E."/>
            <person name="Daum C."/>
            <person name="Ramamoorthy G.K."/>
            <person name="Gryganskyi A."/>
            <person name="Culley D."/>
            <person name="Magnuson J.K."/>
            <person name="James T.Y."/>
            <person name="O'Malley M.A."/>
            <person name="Stajich J.E."/>
            <person name="Spatafora J.W."/>
            <person name="Visel A."/>
            <person name="Grigoriev I.V."/>
        </authorList>
    </citation>
    <scope>NUCLEOTIDE SEQUENCE [LARGE SCALE GENOMIC DNA]</scope>
    <source>
        <strain evidence="7 8">PL171</strain>
    </source>
</reference>
<gene>
    <name evidence="7" type="ORF">BCR44DRAFT_56532</name>
</gene>
<evidence type="ECO:0000256" key="1">
    <source>
        <dbReference type="ARBA" id="ARBA00004141"/>
    </source>
</evidence>
<keyword evidence="8" id="KW-1185">Reference proteome</keyword>
<feature type="domain" description="G-protein coupled receptors family 3 profile" evidence="6">
    <location>
        <begin position="54"/>
        <end position="208"/>
    </location>
</feature>
<feature type="transmembrane region" description="Helical" evidence="5">
    <location>
        <begin position="166"/>
        <end position="187"/>
    </location>
</feature>
<dbReference type="GO" id="GO:0004930">
    <property type="term" value="F:G protein-coupled receptor activity"/>
    <property type="evidence" value="ECO:0007669"/>
    <property type="project" value="InterPro"/>
</dbReference>
<feature type="non-terminal residue" evidence="7">
    <location>
        <position position="209"/>
    </location>
</feature>
<evidence type="ECO:0000256" key="3">
    <source>
        <dbReference type="ARBA" id="ARBA00022989"/>
    </source>
</evidence>
<dbReference type="PANTHER" id="PTHR46924">
    <property type="entry name" value="METABOTROPIC GLUTAMATE RECEPTOR-LIKE PROTEIN C-RELATED-RELATED"/>
    <property type="match status" value="1"/>
</dbReference>
<proteinExistence type="predicted"/>
<keyword evidence="4 5" id="KW-0472">Membrane</keyword>
<dbReference type="AlphaFoldDB" id="A0A1Y2HU23"/>
<dbReference type="InterPro" id="IPR017978">
    <property type="entry name" value="GPCR_3_C"/>
</dbReference>
<dbReference type="InterPro" id="IPR051530">
    <property type="entry name" value="mGluR/GABA-B-like"/>
</dbReference>
<evidence type="ECO:0000259" key="6">
    <source>
        <dbReference type="Pfam" id="PF00003"/>
    </source>
</evidence>
<keyword evidence="3 5" id="KW-1133">Transmembrane helix</keyword>
<evidence type="ECO:0000256" key="4">
    <source>
        <dbReference type="ARBA" id="ARBA00023136"/>
    </source>
</evidence>
<dbReference type="Proteomes" id="UP000193411">
    <property type="component" value="Unassembled WGS sequence"/>
</dbReference>
<evidence type="ECO:0000256" key="2">
    <source>
        <dbReference type="ARBA" id="ARBA00022692"/>
    </source>
</evidence>
<name>A0A1Y2HU23_9FUNG</name>
<sequence>AYFNVFNWYKGVSTPVYDVLPDLSVVQRTPITFFGGTKTIPRDRPQQIPLVAYLDSPTGIGLAAGNGIAIAIVILTWIYLFAARNQPSVRSLSFPFLSLICVGCVLVLASNIAALGSPTSVGCQTSLWLFCWGLELVLASSAAKAYRLWRIFDNKMISAGKVGNKYLFAGVLGVILGQTIILIIWTAGGPQQAIMVSSRTYYFYRCESA</sequence>
<comment type="caution">
    <text evidence="7">The sequence shown here is derived from an EMBL/GenBank/DDBJ whole genome shotgun (WGS) entry which is preliminary data.</text>
</comment>
<comment type="subcellular location">
    <subcellularLocation>
        <location evidence="1">Membrane</location>
        <topology evidence="1">Multi-pass membrane protein</topology>
    </subcellularLocation>
</comment>
<dbReference type="EMBL" id="MCFL01000010">
    <property type="protein sequence ID" value="ORZ38090.1"/>
    <property type="molecule type" value="Genomic_DNA"/>
</dbReference>
<dbReference type="Pfam" id="PF00003">
    <property type="entry name" value="7tm_3"/>
    <property type="match status" value="1"/>
</dbReference>
<accession>A0A1Y2HU23</accession>
<feature type="transmembrane region" description="Helical" evidence="5">
    <location>
        <begin position="94"/>
        <end position="115"/>
    </location>
</feature>
<keyword evidence="2 5" id="KW-0812">Transmembrane</keyword>
<dbReference type="GO" id="GO:0016020">
    <property type="term" value="C:membrane"/>
    <property type="evidence" value="ECO:0007669"/>
    <property type="project" value="UniProtKB-SubCell"/>
</dbReference>
<feature type="transmembrane region" description="Helical" evidence="5">
    <location>
        <begin position="60"/>
        <end position="82"/>
    </location>
</feature>
<dbReference type="OrthoDB" id="2112693at2759"/>
<evidence type="ECO:0000313" key="8">
    <source>
        <dbReference type="Proteomes" id="UP000193411"/>
    </source>
</evidence>
<feature type="transmembrane region" description="Helical" evidence="5">
    <location>
        <begin position="127"/>
        <end position="146"/>
    </location>
</feature>
<feature type="non-terminal residue" evidence="7">
    <location>
        <position position="1"/>
    </location>
</feature>
<evidence type="ECO:0000313" key="7">
    <source>
        <dbReference type="EMBL" id="ORZ38090.1"/>
    </source>
</evidence>
<protein>
    <submittedName>
        <fullName evidence="7">7 transmembrane sweet-taste receptor of 3 GCPR-domain-containing protein</fullName>
    </submittedName>
</protein>
<keyword evidence="7" id="KW-0675">Receptor</keyword>
<evidence type="ECO:0000256" key="5">
    <source>
        <dbReference type="SAM" id="Phobius"/>
    </source>
</evidence>